<reference evidence="1" key="1">
    <citation type="submission" date="2022-05" db="EMBL/GenBank/DDBJ databases">
        <title>The Musa troglodytarum L. genome provides insights into the mechanism of non-climacteric behaviour and enrichment of carotenoids.</title>
        <authorList>
            <person name="Wang J."/>
        </authorList>
    </citation>
    <scope>NUCLEOTIDE SEQUENCE</scope>
    <source>
        <tissue evidence="1">Leaf</tissue>
    </source>
</reference>
<proteinExistence type="predicted"/>
<evidence type="ECO:0000313" key="2">
    <source>
        <dbReference type="Proteomes" id="UP001055439"/>
    </source>
</evidence>
<evidence type="ECO:0000313" key="1">
    <source>
        <dbReference type="EMBL" id="URE01053.1"/>
    </source>
</evidence>
<protein>
    <submittedName>
        <fullName evidence="1">Uncharacterized protein</fullName>
    </submittedName>
</protein>
<organism evidence="1 2">
    <name type="scientific">Musa troglodytarum</name>
    <name type="common">fe'i banana</name>
    <dbReference type="NCBI Taxonomy" id="320322"/>
    <lineage>
        <taxon>Eukaryota</taxon>
        <taxon>Viridiplantae</taxon>
        <taxon>Streptophyta</taxon>
        <taxon>Embryophyta</taxon>
        <taxon>Tracheophyta</taxon>
        <taxon>Spermatophyta</taxon>
        <taxon>Magnoliopsida</taxon>
        <taxon>Liliopsida</taxon>
        <taxon>Zingiberales</taxon>
        <taxon>Musaceae</taxon>
        <taxon>Musa</taxon>
    </lineage>
</organism>
<dbReference type="Proteomes" id="UP001055439">
    <property type="component" value="Chromosome 5"/>
</dbReference>
<dbReference type="EMBL" id="CP097507">
    <property type="protein sequence ID" value="URE01053.1"/>
    <property type="molecule type" value="Genomic_DNA"/>
</dbReference>
<sequence>MDLVVSDNDNKGFGVVEVIKHLRAKMVVVQEYGVKHLVEEC</sequence>
<name>A0A9E7FWA2_9LILI</name>
<gene>
    <name evidence="1" type="ORF">MUK42_19448</name>
</gene>
<dbReference type="AlphaFoldDB" id="A0A9E7FWA2"/>
<keyword evidence="2" id="KW-1185">Reference proteome</keyword>
<accession>A0A9E7FWA2</accession>